<dbReference type="InterPro" id="IPR006196">
    <property type="entry name" value="RNA-binding_domain_S1_IF1"/>
</dbReference>
<dbReference type="OrthoDB" id="274995at2759"/>
<evidence type="ECO:0000259" key="11">
    <source>
        <dbReference type="PROSITE" id="PS50832"/>
    </source>
</evidence>
<dbReference type="STRING" id="1314781.A0A165K8P4"/>
<evidence type="ECO:0000256" key="2">
    <source>
        <dbReference type="ARBA" id="ARBA00022540"/>
    </source>
</evidence>
<proteinExistence type="inferred from homology"/>
<evidence type="ECO:0000256" key="7">
    <source>
        <dbReference type="PROSITE-ProRule" id="PRU00181"/>
    </source>
</evidence>
<dbReference type="InterPro" id="IPR001253">
    <property type="entry name" value="TIF_eIF-1A"/>
</dbReference>
<dbReference type="SMART" id="SM00652">
    <property type="entry name" value="eIF1a"/>
    <property type="match status" value="1"/>
</dbReference>
<evidence type="ECO:0000313" key="12">
    <source>
        <dbReference type="EMBL" id="KZV95965.1"/>
    </source>
</evidence>
<dbReference type="HAMAP" id="MF_00216">
    <property type="entry name" value="aIF_1A"/>
    <property type="match status" value="1"/>
</dbReference>
<evidence type="ECO:0000256" key="8">
    <source>
        <dbReference type="RuleBase" id="RU004364"/>
    </source>
</evidence>
<dbReference type="Proteomes" id="UP000077266">
    <property type="component" value="Unassembled WGS sequence"/>
</dbReference>
<dbReference type="FunFam" id="2.40.50.140:FF:000071">
    <property type="entry name" value="Eukaryotic translation initiation factor 1A"/>
    <property type="match status" value="1"/>
</dbReference>
<name>A0A165K8P4_EXIGL</name>
<protein>
    <recommendedName>
        <fullName evidence="6">Eukaryotic translation initiation factor 1A</fullName>
    </recommendedName>
    <alternativeName>
        <fullName evidence="5">Eukaryotic translation initiation factor 4C</fullName>
    </alternativeName>
</protein>
<reference evidence="12 13" key="1">
    <citation type="journal article" date="2016" name="Mol. Biol. Evol.">
        <title>Comparative Genomics of Early-Diverging Mushroom-Forming Fungi Provides Insights into the Origins of Lignocellulose Decay Capabilities.</title>
        <authorList>
            <person name="Nagy L.G."/>
            <person name="Riley R."/>
            <person name="Tritt A."/>
            <person name="Adam C."/>
            <person name="Daum C."/>
            <person name="Floudas D."/>
            <person name="Sun H."/>
            <person name="Yadav J.S."/>
            <person name="Pangilinan J."/>
            <person name="Larsson K.H."/>
            <person name="Matsuura K."/>
            <person name="Barry K."/>
            <person name="Labutti K."/>
            <person name="Kuo R."/>
            <person name="Ohm R.A."/>
            <person name="Bhattacharya S.S."/>
            <person name="Shirouzu T."/>
            <person name="Yoshinaga Y."/>
            <person name="Martin F.M."/>
            <person name="Grigoriev I.V."/>
            <person name="Hibbett D.S."/>
        </authorList>
    </citation>
    <scope>NUCLEOTIDE SEQUENCE [LARGE SCALE GENOMIC DNA]</scope>
    <source>
        <strain evidence="12 13">HHB12029</strain>
    </source>
</reference>
<dbReference type="CDD" id="cd05793">
    <property type="entry name" value="S1_IF1A"/>
    <property type="match status" value="1"/>
</dbReference>
<dbReference type="Gene3D" id="2.40.50.140">
    <property type="entry name" value="Nucleic acid-binding proteins"/>
    <property type="match status" value="1"/>
</dbReference>
<evidence type="ECO:0000256" key="10">
    <source>
        <dbReference type="SAM" id="MobiDB-lite"/>
    </source>
</evidence>
<dbReference type="FunCoup" id="A0A165K8P4">
    <property type="interactions" value="674"/>
</dbReference>
<evidence type="ECO:0000256" key="3">
    <source>
        <dbReference type="ARBA" id="ARBA00022917"/>
    </source>
</evidence>
<comment type="function">
    <text evidence="4 9">Seems to be required for maximal rate of protein biosynthesis. Enhances ribosome dissociation into subunits and stabilizes the binding of the initiator Met-tRNA(I) to 40 S ribosomal subunits.</text>
</comment>
<feature type="region of interest" description="Disordered" evidence="10">
    <location>
        <begin position="1"/>
        <end position="27"/>
    </location>
</feature>
<dbReference type="PANTHER" id="PTHR21668">
    <property type="entry name" value="EIF-1A"/>
    <property type="match status" value="1"/>
</dbReference>
<dbReference type="EMBL" id="KV425949">
    <property type="protein sequence ID" value="KZV95965.1"/>
    <property type="molecule type" value="Genomic_DNA"/>
</dbReference>
<evidence type="ECO:0000256" key="4">
    <source>
        <dbReference type="ARBA" id="ARBA00025502"/>
    </source>
</evidence>
<gene>
    <name evidence="12" type="ORF">EXIGLDRAFT_714771</name>
</gene>
<keyword evidence="2 7" id="KW-0396">Initiation factor</keyword>
<organism evidence="12 13">
    <name type="scientific">Exidia glandulosa HHB12029</name>
    <dbReference type="NCBI Taxonomy" id="1314781"/>
    <lineage>
        <taxon>Eukaryota</taxon>
        <taxon>Fungi</taxon>
        <taxon>Dikarya</taxon>
        <taxon>Basidiomycota</taxon>
        <taxon>Agaricomycotina</taxon>
        <taxon>Agaricomycetes</taxon>
        <taxon>Auriculariales</taxon>
        <taxon>Exidiaceae</taxon>
        <taxon>Exidia</taxon>
    </lineage>
</organism>
<feature type="domain" description="S1-like" evidence="11">
    <location>
        <begin position="26"/>
        <end position="100"/>
    </location>
</feature>
<sequence>MRSSQSWSRMHGGKNRRRGKNDNDDDKRELVFKEDGQEYAQVIKMLGNGRLEAQCFDGEKRLAHIRGKMRKKVWINQGDIILLSLRDFQDDKADVIVKYTADEARSLKAYGELPENAKINETDTFGEEEGECGFEFGEEGEIDIDDI</sequence>
<evidence type="ECO:0000256" key="5">
    <source>
        <dbReference type="ARBA" id="ARBA00032507"/>
    </source>
</evidence>
<evidence type="ECO:0000256" key="1">
    <source>
        <dbReference type="ARBA" id="ARBA00007392"/>
    </source>
</evidence>
<dbReference type="Pfam" id="PF01176">
    <property type="entry name" value="eIF-1a"/>
    <property type="match status" value="1"/>
</dbReference>
<accession>A0A165K8P4</accession>
<keyword evidence="13" id="KW-1185">Reference proteome</keyword>
<dbReference type="AlphaFoldDB" id="A0A165K8P4"/>
<evidence type="ECO:0000313" key="13">
    <source>
        <dbReference type="Proteomes" id="UP000077266"/>
    </source>
</evidence>
<dbReference type="GO" id="GO:0003725">
    <property type="term" value="F:double-stranded RNA binding"/>
    <property type="evidence" value="ECO:0007669"/>
    <property type="project" value="UniProtKB-ARBA"/>
</dbReference>
<comment type="similarity">
    <text evidence="1 8">Belongs to the eIF-1A family.</text>
</comment>
<keyword evidence="3 7" id="KW-0648">Protein biosynthesis</keyword>
<dbReference type="InterPro" id="IPR018104">
    <property type="entry name" value="TIF_eIF-1A_CS"/>
</dbReference>
<dbReference type="InParanoid" id="A0A165K8P4"/>
<evidence type="ECO:0000256" key="6">
    <source>
        <dbReference type="ARBA" id="ARBA00067293"/>
    </source>
</evidence>
<dbReference type="PROSITE" id="PS50832">
    <property type="entry name" value="S1_IF1_TYPE"/>
    <property type="match status" value="1"/>
</dbReference>
<evidence type="ECO:0000256" key="9">
    <source>
        <dbReference type="RuleBase" id="RU004365"/>
    </source>
</evidence>
<dbReference type="NCBIfam" id="TIGR00523">
    <property type="entry name" value="eIF-1A"/>
    <property type="match status" value="1"/>
</dbReference>
<dbReference type="InterPro" id="IPR012340">
    <property type="entry name" value="NA-bd_OB-fold"/>
</dbReference>
<dbReference type="PROSITE" id="PS01262">
    <property type="entry name" value="IF1A"/>
    <property type="match status" value="1"/>
</dbReference>
<dbReference type="SUPFAM" id="SSF50249">
    <property type="entry name" value="Nucleic acid-binding proteins"/>
    <property type="match status" value="1"/>
</dbReference>
<dbReference type="GO" id="GO:0003743">
    <property type="term" value="F:translation initiation factor activity"/>
    <property type="evidence" value="ECO:0007669"/>
    <property type="project" value="UniProtKB-UniRule"/>
</dbReference>